<comment type="subcellular location">
    <subcellularLocation>
        <location evidence="1">Cytoplasm</location>
    </subcellularLocation>
</comment>
<feature type="compositionally biased region" description="Low complexity" evidence="4">
    <location>
        <begin position="875"/>
        <end position="892"/>
    </location>
</feature>
<proteinExistence type="predicted"/>
<name>A0A9P5D4Z2_9HYPO</name>
<feature type="compositionally biased region" description="Polar residues" evidence="4">
    <location>
        <begin position="80"/>
        <end position="104"/>
    </location>
</feature>
<dbReference type="AlphaFoldDB" id="A0A9P5D4Z2"/>
<dbReference type="GeneID" id="55973800"/>
<feature type="compositionally biased region" description="Polar residues" evidence="4">
    <location>
        <begin position="115"/>
        <end position="124"/>
    </location>
</feature>
<keyword evidence="2" id="KW-0963">Cytoplasm</keyword>
<dbReference type="GO" id="GO:0005815">
    <property type="term" value="C:microtubule organizing center"/>
    <property type="evidence" value="ECO:0007669"/>
    <property type="project" value="InterPro"/>
</dbReference>
<comment type="caution">
    <text evidence="6">The sequence shown here is derived from an EMBL/GenBank/DDBJ whole genome shotgun (WGS) entry which is preliminary data.</text>
</comment>
<dbReference type="Proteomes" id="UP000749293">
    <property type="component" value="Unassembled WGS sequence"/>
</dbReference>
<evidence type="ECO:0000313" key="6">
    <source>
        <dbReference type="EMBL" id="KAF4121984.1"/>
    </source>
</evidence>
<feature type="region of interest" description="Disordered" evidence="4">
    <location>
        <begin position="348"/>
        <end position="557"/>
    </location>
</feature>
<dbReference type="OrthoDB" id="10251744at2759"/>
<feature type="compositionally biased region" description="Basic and acidic residues" evidence="4">
    <location>
        <begin position="353"/>
        <end position="362"/>
    </location>
</feature>
<feature type="coiled-coil region" evidence="3">
    <location>
        <begin position="160"/>
        <end position="222"/>
    </location>
</feature>
<reference evidence="6" key="1">
    <citation type="submission" date="2020-03" db="EMBL/GenBank/DDBJ databases">
        <title>Site-based positive gene gene selection in Geosmithia morbida across the United States reveals a broad range of putative effectors and factors for local host and environmental adapation.</title>
        <authorList>
            <person name="Onufrak A."/>
            <person name="Murdoch R.W."/>
            <person name="Gazis R."/>
            <person name="Huff M."/>
            <person name="Staton M."/>
            <person name="Klingeman W."/>
            <person name="Hadziabdic D."/>
        </authorList>
    </citation>
    <scope>NUCLEOTIDE SEQUENCE</scope>
    <source>
        <strain evidence="6">1262</strain>
    </source>
</reference>
<dbReference type="InterPro" id="IPR012943">
    <property type="entry name" value="Cnn_1N"/>
</dbReference>
<protein>
    <recommendedName>
        <fullName evidence="5">Centrosomin N-terminal motif 1 domain-containing protein</fullName>
    </recommendedName>
</protein>
<evidence type="ECO:0000256" key="1">
    <source>
        <dbReference type="ARBA" id="ARBA00004496"/>
    </source>
</evidence>
<sequence>MTSHSGNSAASHNSSSSQPHASRYYHPHHLSNAPGSPSLVLRPSPQLSREASIDSGRQTPISSFLQEKLQRERQAEGYKLSSTPRPTHESSAYSDIANSTGSRSPSRHPAHDPSRPQTSNSTDPAQKKGLALKDMEQVISGLHKQNFDLKLELYHRREKQSKLEERIDSLESDKAQMESVNGKIMAELEKRDRAVEEAVAMIVTLEAKVDQLTEERDMVLRVDAQQWFASEKSHTPPALLQTQPSTRDFPHNDDDLRSLNRMPSFVSDRSDRTENLRNVYLGVRGSVLSLPRVSEGHQESEASMANGLASPTLSMLSESSFTSVYGQSAHEKTVLSKIEPLALDDDAAVGLDSHPRSHDRLGARSSTPRQPARCPPPSRTSTGGQFQPSANNTLANSPLQRVGRPTPSVSPRREPASAPTIPARHRSSSGGGKTAASPARRQQTREEKKKKEALRKVVTDAAAGGVSLNEPAMPPTPDTIASSTLRRYKDSDDTLDGRNDGTEGPGITEERMAAHSQQQPPAVKRPRSADESTVSHRRGRGRGWGADDGDSDTDSFDSSLDIWLRAGSKPATEERVSPDLFGFPTDPCKGGWSMSAMYGPSSTYATGGASIHANSDQLHDLFSAQQALFGGPAQAAAPARQQDQSSRQEEEGPEPVRTGDAATPKPASRPGNIKVPRRRSRHARRNSDDGQARAGMKTPVPAQFPRPPPQQPDGGNGNGTPQQRPGHYPPIAGHGGARSGLSRLFRRSLGSASPAPGQPPPTSASDKGPQLAETEPASSKNEQQQQQQQQQGPVAPGLASRSGALDDERSGSTPPPIMRNHRSGRGHSASVSEVESKQSTAAAAAAAAHGDETDEAAAPSKDMPTPGSPQVPREGGQQQADSGTSAAGSATGSRRKWLPQFGRTASATLKNRVG</sequence>
<feature type="region of interest" description="Disordered" evidence="4">
    <location>
        <begin position="624"/>
        <end position="914"/>
    </location>
</feature>
<dbReference type="EMBL" id="JAANYQ010000010">
    <property type="protein sequence ID" value="KAF4121984.1"/>
    <property type="molecule type" value="Genomic_DNA"/>
</dbReference>
<feature type="compositionally biased region" description="Low complexity" evidence="4">
    <location>
        <begin position="1"/>
        <end position="22"/>
    </location>
</feature>
<feature type="compositionally biased region" description="Polar residues" evidence="4">
    <location>
        <begin position="45"/>
        <end position="65"/>
    </location>
</feature>
<keyword evidence="3" id="KW-0175">Coiled coil</keyword>
<dbReference type="GO" id="GO:0005737">
    <property type="term" value="C:cytoplasm"/>
    <property type="evidence" value="ECO:0007669"/>
    <property type="project" value="UniProtKB-SubCell"/>
</dbReference>
<evidence type="ECO:0000259" key="5">
    <source>
        <dbReference type="Pfam" id="PF07989"/>
    </source>
</evidence>
<feature type="domain" description="Centrosomin N-terminal motif 1" evidence="5">
    <location>
        <begin position="132"/>
        <end position="198"/>
    </location>
</feature>
<gene>
    <name evidence="6" type="ORF">GMORB2_7577</name>
</gene>
<feature type="compositionally biased region" description="Polar residues" evidence="4">
    <location>
        <begin position="379"/>
        <end position="399"/>
    </location>
</feature>
<feature type="compositionally biased region" description="Basic and acidic residues" evidence="4">
    <location>
        <begin position="443"/>
        <end position="458"/>
    </location>
</feature>
<accession>A0A9P5D4Z2</accession>
<feature type="compositionally biased region" description="Polar residues" evidence="4">
    <location>
        <begin position="829"/>
        <end position="839"/>
    </location>
</feature>
<feature type="compositionally biased region" description="Polar residues" evidence="4">
    <location>
        <begin position="903"/>
        <end position="914"/>
    </location>
</feature>
<organism evidence="6 7">
    <name type="scientific">Geosmithia morbida</name>
    <dbReference type="NCBI Taxonomy" id="1094350"/>
    <lineage>
        <taxon>Eukaryota</taxon>
        <taxon>Fungi</taxon>
        <taxon>Dikarya</taxon>
        <taxon>Ascomycota</taxon>
        <taxon>Pezizomycotina</taxon>
        <taxon>Sordariomycetes</taxon>
        <taxon>Hypocreomycetidae</taxon>
        <taxon>Hypocreales</taxon>
        <taxon>Bionectriaceae</taxon>
        <taxon>Geosmithia</taxon>
    </lineage>
</organism>
<evidence type="ECO:0000256" key="4">
    <source>
        <dbReference type="SAM" id="MobiDB-lite"/>
    </source>
</evidence>
<feature type="compositionally biased region" description="Pro residues" evidence="4">
    <location>
        <begin position="702"/>
        <end position="711"/>
    </location>
</feature>
<evidence type="ECO:0000256" key="3">
    <source>
        <dbReference type="SAM" id="Coils"/>
    </source>
</evidence>
<feature type="compositionally biased region" description="Basic and acidic residues" evidence="4">
    <location>
        <begin position="487"/>
        <end position="501"/>
    </location>
</feature>
<evidence type="ECO:0000313" key="7">
    <source>
        <dbReference type="Proteomes" id="UP000749293"/>
    </source>
</evidence>
<dbReference type="RefSeq" id="XP_035320636.1">
    <property type="nucleotide sequence ID" value="XM_035469542.1"/>
</dbReference>
<evidence type="ECO:0000256" key="2">
    <source>
        <dbReference type="ARBA" id="ARBA00022490"/>
    </source>
</evidence>
<feature type="compositionally biased region" description="Low complexity" evidence="4">
    <location>
        <begin position="624"/>
        <end position="645"/>
    </location>
</feature>
<feature type="compositionally biased region" description="Low complexity" evidence="4">
    <location>
        <begin position="739"/>
        <end position="755"/>
    </location>
</feature>
<dbReference type="Pfam" id="PF07989">
    <property type="entry name" value="Cnn_1N"/>
    <property type="match status" value="1"/>
</dbReference>
<feature type="region of interest" description="Disordered" evidence="4">
    <location>
        <begin position="1"/>
        <end position="127"/>
    </location>
</feature>
<keyword evidence="7" id="KW-1185">Reference proteome</keyword>
<feature type="compositionally biased region" description="Basic residues" evidence="4">
    <location>
        <begin position="675"/>
        <end position="684"/>
    </location>
</feature>
<feature type="region of interest" description="Disordered" evidence="4">
    <location>
        <begin position="233"/>
        <end position="256"/>
    </location>
</feature>